<evidence type="ECO:0000313" key="1">
    <source>
        <dbReference type="EMBL" id="VGO19599.1"/>
    </source>
</evidence>
<proteinExistence type="predicted"/>
<keyword evidence="2" id="KW-1185">Reference proteome</keyword>
<dbReference type="AlphaFoldDB" id="A0A6C2UI15"/>
<protein>
    <submittedName>
        <fullName evidence="1">Uncharacterized protein</fullName>
    </submittedName>
</protein>
<dbReference type="EMBL" id="CAAHFH010000001">
    <property type="protein sequence ID" value="VGO19599.1"/>
    <property type="molecule type" value="Genomic_DNA"/>
</dbReference>
<name>A0A6C2UI15_9BACT</name>
<reference evidence="1 2" key="1">
    <citation type="submission" date="2019-04" db="EMBL/GenBank/DDBJ databases">
        <authorList>
            <person name="Van Vliet M D."/>
        </authorList>
    </citation>
    <scope>NUCLEOTIDE SEQUENCE [LARGE SCALE GENOMIC DNA]</scope>
    <source>
        <strain evidence="1 2">F21</strain>
    </source>
</reference>
<sequence length="162" mass="18889">MHGDEVNKILSNNGYTMTLVDDHWRGAWHIHTSEIRGQIIYGRVRVQNIKIRFLGEKLWEISFQSIHGEKEGLYNLSKNLFGPALTRSYPAADEVKSRVSSPRNNYKAERYSNPGTTKILNQLQYSWDGKKDNRSDSMILSDWPRQDKVYGHNSIPINMQHW</sequence>
<evidence type="ECO:0000313" key="2">
    <source>
        <dbReference type="Proteomes" id="UP000346198"/>
    </source>
</evidence>
<accession>A0A6C2UI15</accession>
<dbReference type="Proteomes" id="UP000346198">
    <property type="component" value="Unassembled WGS sequence"/>
</dbReference>
<gene>
    <name evidence="1" type="ORF">SCARR_01658</name>
</gene>
<organism evidence="1 2">
    <name type="scientific">Pontiella sulfatireligans</name>
    <dbReference type="NCBI Taxonomy" id="2750658"/>
    <lineage>
        <taxon>Bacteria</taxon>
        <taxon>Pseudomonadati</taxon>
        <taxon>Kiritimatiellota</taxon>
        <taxon>Kiritimatiellia</taxon>
        <taxon>Kiritimatiellales</taxon>
        <taxon>Pontiellaceae</taxon>
        <taxon>Pontiella</taxon>
    </lineage>
</organism>